<protein>
    <recommendedName>
        <fullName evidence="6">Aspartate/glutamate/uridylate kinase domain-containing protein</fullName>
    </recommendedName>
</protein>
<feature type="domain" description="Aspartate/glutamate/uridylate kinase" evidence="6">
    <location>
        <begin position="72"/>
        <end position="300"/>
    </location>
</feature>
<keyword evidence="4" id="KW-0067">ATP-binding</keyword>
<comment type="caution">
    <text evidence="7">The sequence shown here is derived from an EMBL/GenBank/DDBJ whole genome shotgun (WGS) entry which is preliminary data.</text>
</comment>
<dbReference type="PANTHER" id="PTHR43654:SF1">
    <property type="entry name" value="ISOPENTENYL PHOSPHATE KINASE"/>
    <property type="match status" value="1"/>
</dbReference>
<dbReference type="InterPro" id="IPR036393">
    <property type="entry name" value="AceGlu_kinase-like_sf"/>
</dbReference>
<evidence type="ECO:0000256" key="5">
    <source>
        <dbReference type="SAM" id="MobiDB-lite"/>
    </source>
</evidence>
<dbReference type="PANTHER" id="PTHR43654">
    <property type="entry name" value="GLUTAMATE 5-KINASE"/>
    <property type="match status" value="1"/>
</dbReference>
<dbReference type="GO" id="GO:0005829">
    <property type="term" value="C:cytosol"/>
    <property type="evidence" value="ECO:0007669"/>
    <property type="project" value="TreeGrafter"/>
</dbReference>
<evidence type="ECO:0000256" key="2">
    <source>
        <dbReference type="ARBA" id="ARBA00022741"/>
    </source>
</evidence>
<evidence type="ECO:0000313" key="7">
    <source>
        <dbReference type="EMBL" id="TLQ46341.1"/>
    </source>
</evidence>
<reference evidence="7 8" key="1">
    <citation type="submission" date="2019-05" db="EMBL/GenBank/DDBJ databases">
        <title>Streptomyces marianii sp. nov., a novel marine actinomycete from southern coast of India.</title>
        <authorList>
            <person name="Iniyan A.M."/>
            <person name="Wink J."/>
            <person name="Ramprasad E."/>
            <person name="Ramana C.V."/>
            <person name="Bunk B."/>
            <person name="Sproer C."/>
            <person name="Joseph F.-J.R.S."/>
            <person name="Vincent S.G.P."/>
        </authorList>
    </citation>
    <scope>NUCLEOTIDE SEQUENCE [LARGE SCALE GENOMIC DNA]</scope>
    <source>
        <strain evidence="7 8">ICN19</strain>
    </source>
</reference>
<dbReference type="SUPFAM" id="SSF53633">
    <property type="entry name" value="Carbamate kinase-like"/>
    <property type="match status" value="1"/>
</dbReference>
<dbReference type="InterPro" id="IPR001048">
    <property type="entry name" value="Asp/Glu/Uridylate_kinase"/>
</dbReference>
<proteinExistence type="predicted"/>
<dbReference type="EMBL" id="VAWE01000001">
    <property type="protein sequence ID" value="TLQ46341.1"/>
    <property type="molecule type" value="Genomic_DNA"/>
</dbReference>
<gene>
    <name evidence="7" type="ORF">FEF34_28165</name>
</gene>
<evidence type="ECO:0000256" key="4">
    <source>
        <dbReference type="ARBA" id="ARBA00022840"/>
    </source>
</evidence>
<dbReference type="GO" id="GO:0004349">
    <property type="term" value="F:glutamate 5-kinase activity"/>
    <property type="evidence" value="ECO:0007669"/>
    <property type="project" value="TreeGrafter"/>
</dbReference>
<dbReference type="AlphaFoldDB" id="A0A5R9E8D4"/>
<dbReference type="Proteomes" id="UP000305921">
    <property type="component" value="Unassembled WGS sequence"/>
</dbReference>
<keyword evidence="1" id="KW-0808">Transferase</keyword>
<feature type="region of interest" description="Disordered" evidence="5">
    <location>
        <begin position="333"/>
        <end position="373"/>
    </location>
</feature>
<dbReference type="Pfam" id="PF00696">
    <property type="entry name" value="AA_kinase"/>
    <property type="match status" value="1"/>
</dbReference>
<organism evidence="7 8">
    <name type="scientific">Streptomyces marianii</name>
    <dbReference type="NCBI Taxonomy" id="1817406"/>
    <lineage>
        <taxon>Bacteria</taxon>
        <taxon>Bacillati</taxon>
        <taxon>Actinomycetota</taxon>
        <taxon>Actinomycetes</taxon>
        <taxon>Kitasatosporales</taxon>
        <taxon>Streptomycetaceae</taxon>
        <taxon>Streptomyces</taxon>
    </lineage>
</organism>
<dbReference type="GO" id="GO:0005524">
    <property type="term" value="F:ATP binding"/>
    <property type="evidence" value="ECO:0007669"/>
    <property type="project" value="UniProtKB-KW"/>
</dbReference>
<evidence type="ECO:0000256" key="1">
    <source>
        <dbReference type="ARBA" id="ARBA00022679"/>
    </source>
</evidence>
<dbReference type="Gene3D" id="3.40.1160.10">
    <property type="entry name" value="Acetylglutamate kinase-like"/>
    <property type="match status" value="1"/>
</dbReference>
<keyword evidence="8" id="KW-1185">Reference proteome</keyword>
<accession>A0A5R9E8D4</accession>
<feature type="compositionally biased region" description="Basic residues" evidence="5">
    <location>
        <begin position="17"/>
        <end position="49"/>
    </location>
</feature>
<keyword evidence="2" id="KW-0547">Nucleotide-binding</keyword>
<evidence type="ECO:0000259" key="6">
    <source>
        <dbReference type="Pfam" id="PF00696"/>
    </source>
</evidence>
<evidence type="ECO:0000313" key="8">
    <source>
        <dbReference type="Proteomes" id="UP000305921"/>
    </source>
</evidence>
<dbReference type="OrthoDB" id="3685575at2"/>
<keyword evidence="3" id="KW-0418">Kinase</keyword>
<evidence type="ECO:0000256" key="3">
    <source>
        <dbReference type="ARBA" id="ARBA00022777"/>
    </source>
</evidence>
<name>A0A5R9E8D4_9ACTN</name>
<sequence length="373" mass="38597">MLPGELPDAPTPDPGRARRLGRTLRLAHPRRRGTPRRRRRPGRHHRVRGARGGAVSTPAAARPSVPAGEPRTLVVKVGGSLVSDKRTDDHLDAAAVRAYAALVADLVRTFPGRTVFVAGGGALGHGAVRGLDAADGFAALGLTRATFAVKWAWTAAFREAGIRALPLQVTAMCADQPSGAVADLTVVRRLLAEGVLPVLSGDCILTADGGLRIHGSDHVPGMLVDGSLAPVRIVTLTDVPGILTGTGPGGPVLPWVDPDDPSSAHALVWETAPWDTSDAMRGKVDALAAHARRGAECVITRGDRASASLHHLFAPMDQWPADVPHTLISRTRPAALSRTSSAPSPTGGAGATGADGTAPSPPPSDPRFTSARS</sequence>
<feature type="region of interest" description="Disordered" evidence="5">
    <location>
        <begin position="1"/>
        <end position="68"/>
    </location>
</feature>